<dbReference type="EMBL" id="LSMT01000376">
    <property type="protein sequence ID" value="PFX19127.1"/>
    <property type="molecule type" value="Genomic_DNA"/>
</dbReference>
<evidence type="ECO:0000313" key="2">
    <source>
        <dbReference type="EMBL" id="PFX19127.1"/>
    </source>
</evidence>
<proteinExistence type="predicted"/>
<organism evidence="2 3">
    <name type="scientific">Stylophora pistillata</name>
    <name type="common">Smooth cauliflower coral</name>
    <dbReference type="NCBI Taxonomy" id="50429"/>
    <lineage>
        <taxon>Eukaryota</taxon>
        <taxon>Metazoa</taxon>
        <taxon>Cnidaria</taxon>
        <taxon>Anthozoa</taxon>
        <taxon>Hexacorallia</taxon>
        <taxon>Scleractinia</taxon>
        <taxon>Astrocoeniina</taxon>
        <taxon>Pocilloporidae</taxon>
        <taxon>Stylophora</taxon>
    </lineage>
</organism>
<feature type="compositionally biased region" description="Acidic residues" evidence="1">
    <location>
        <begin position="83"/>
        <end position="94"/>
    </location>
</feature>
<evidence type="ECO:0000313" key="3">
    <source>
        <dbReference type="Proteomes" id="UP000225706"/>
    </source>
</evidence>
<keyword evidence="3" id="KW-1185">Reference proteome</keyword>
<dbReference type="Proteomes" id="UP000225706">
    <property type="component" value="Unassembled WGS sequence"/>
</dbReference>
<name>A0A2B4RRZ3_STYPI</name>
<evidence type="ECO:0000256" key="1">
    <source>
        <dbReference type="SAM" id="MobiDB-lite"/>
    </source>
</evidence>
<accession>A0A2B4RRZ3</accession>
<reference evidence="3" key="1">
    <citation type="journal article" date="2017" name="bioRxiv">
        <title>Comparative analysis of the genomes of Stylophora pistillata and Acropora digitifera provides evidence for extensive differences between species of corals.</title>
        <authorList>
            <person name="Voolstra C.R."/>
            <person name="Li Y."/>
            <person name="Liew Y.J."/>
            <person name="Baumgarten S."/>
            <person name="Zoccola D."/>
            <person name="Flot J.-F."/>
            <person name="Tambutte S."/>
            <person name="Allemand D."/>
            <person name="Aranda M."/>
        </authorList>
    </citation>
    <scope>NUCLEOTIDE SEQUENCE [LARGE SCALE GENOMIC DNA]</scope>
</reference>
<gene>
    <name evidence="2" type="ORF">AWC38_SpisGene16477</name>
</gene>
<comment type="caution">
    <text evidence="2">The sequence shown here is derived from an EMBL/GenBank/DDBJ whole genome shotgun (WGS) entry which is preliminary data.</text>
</comment>
<feature type="region of interest" description="Disordered" evidence="1">
    <location>
        <begin position="73"/>
        <end position="94"/>
    </location>
</feature>
<sequence length="94" mass="10162">MCCWIFRMKSERHSMKTRVAKGKLKRVHHLGEDADSAAKSALVGVEGQASPVKDGKDTKELDAEDEALISIVTGGPALAPIREEDEGDDEAEKA</sequence>
<protein>
    <submittedName>
        <fullName evidence="2">Uncharacterized protein</fullName>
    </submittedName>
</protein>
<dbReference type="AlphaFoldDB" id="A0A2B4RRZ3"/>
<dbReference type="OrthoDB" id="5968491at2759"/>